<evidence type="ECO:0000313" key="1">
    <source>
        <dbReference type="EMBL" id="TVS91789.1"/>
    </source>
</evidence>
<accession>A0A557XZT9</accession>
<evidence type="ECO:0000313" key="2">
    <source>
        <dbReference type="Proteomes" id="UP000320513"/>
    </source>
</evidence>
<comment type="caution">
    <text evidence="1">The sequence shown here is derived from an EMBL/GenBank/DDBJ whole genome shotgun (WGS) entry which is preliminary data.</text>
</comment>
<dbReference type="EMBL" id="VMQU01000008">
    <property type="protein sequence ID" value="TVS91789.1"/>
    <property type="molecule type" value="Genomic_DNA"/>
</dbReference>
<dbReference type="OrthoDB" id="289429at2"/>
<name>A0A557XZT9_9MYCO</name>
<proteinExistence type="predicted"/>
<gene>
    <name evidence="1" type="ORF">FPZ47_03355</name>
</gene>
<organism evidence="1 2">
    <name type="scientific">Mycobacterium helveticum</name>
    <dbReference type="NCBI Taxonomy" id="2592811"/>
    <lineage>
        <taxon>Bacteria</taxon>
        <taxon>Bacillati</taxon>
        <taxon>Actinomycetota</taxon>
        <taxon>Actinomycetes</taxon>
        <taxon>Mycobacteriales</taxon>
        <taxon>Mycobacteriaceae</taxon>
        <taxon>Mycobacterium</taxon>
    </lineage>
</organism>
<keyword evidence="2" id="KW-1185">Reference proteome</keyword>
<dbReference type="RefSeq" id="WP_144948985.1">
    <property type="nucleotide sequence ID" value="NZ_VMQU01000008.1"/>
</dbReference>
<reference evidence="1 2" key="1">
    <citation type="submission" date="2019-07" db="EMBL/GenBank/DDBJ databases">
        <title>New Mycobacterium species.</title>
        <authorList>
            <person name="Tortoli E."/>
            <person name="Ghielmetti G."/>
            <person name="Friedel U."/>
            <person name="Trovato A."/>
        </authorList>
    </citation>
    <scope>NUCLEOTIDE SEQUENCE [LARGE SCALE GENOMIC DNA]</scope>
    <source>
        <strain evidence="1 2">16-83</strain>
    </source>
</reference>
<sequence>MSDDVLLQDVRRLRAKGASPKEIARKLRVSPAKVAPLVRLIAAQDAESQPRPDVAECWISPGWHDGLTFAPHPDWPVDPAAADSGGGLVTVMVVRPDQRSRSRVCVYLVDTFCLGVKNAMGPETVSTNKLTKLRHTVFAGYDGLAVSAPLELAQHLVFGAIEFARGLGFEPHPDFAAAADHLGVWSGPCPIEFGYNGSPYYIEGPYDDVGAIAKTLVGTRTR</sequence>
<dbReference type="Proteomes" id="UP000320513">
    <property type="component" value="Unassembled WGS sequence"/>
</dbReference>
<dbReference type="AlphaFoldDB" id="A0A557XZT9"/>
<protein>
    <submittedName>
        <fullName evidence="1">Helix-turn-helix domain-containing protein</fullName>
    </submittedName>
</protein>